<reference evidence="3" key="1">
    <citation type="submission" date="2023-03" db="EMBL/GenBank/DDBJ databases">
        <title>Massive genome expansion in bonnet fungi (Mycena s.s.) driven by repeated elements and novel gene families across ecological guilds.</title>
        <authorList>
            <consortium name="Lawrence Berkeley National Laboratory"/>
            <person name="Harder C.B."/>
            <person name="Miyauchi S."/>
            <person name="Viragh M."/>
            <person name="Kuo A."/>
            <person name="Thoen E."/>
            <person name="Andreopoulos B."/>
            <person name="Lu D."/>
            <person name="Skrede I."/>
            <person name="Drula E."/>
            <person name="Henrissat B."/>
            <person name="Morin E."/>
            <person name="Kohler A."/>
            <person name="Barry K."/>
            <person name="LaButti K."/>
            <person name="Morin E."/>
            <person name="Salamov A."/>
            <person name="Lipzen A."/>
            <person name="Mereny Z."/>
            <person name="Hegedus B."/>
            <person name="Baldrian P."/>
            <person name="Stursova M."/>
            <person name="Weitz H."/>
            <person name="Taylor A."/>
            <person name="Grigoriev I.V."/>
            <person name="Nagy L.G."/>
            <person name="Martin F."/>
            <person name="Kauserud H."/>
        </authorList>
    </citation>
    <scope>NUCLEOTIDE SEQUENCE</scope>
    <source>
        <strain evidence="3">CBHHK200</strain>
    </source>
</reference>
<feature type="compositionally biased region" description="Polar residues" evidence="1">
    <location>
        <begin position="37"/>
        <end position="50"/>
    </location>
</feature>
<feature type="compositionally biased region" description="Pro residues" evidence="1">
    <location>
        <begin position="55"/>
        <end position="64"/>
    </location>
</feature>
<feature type="region of interest" description="Disordered" evidence="1">
    <location>
        <begin position="111"/>
        <end position="131"/>
    </location>
</feature>
<dbReference type="AlphaFoldDB" id="A0AAD6RWZ8"/>
<gene>
    <name evidence="3" type="ORF">C8F04DRAFT_1342897</name>
</gene>
<proteinExistence type="predicted"/>
<evidence type="ECO:0000313" key="3">
    <source>
        <dbReference type="EMBL" id="KAJ7016532.1"/>
    </source>
</evidence>
<feature type="region of interest" description="Disordered" evidence="1">
    <location>
        <begin position="1"/>
        <end position="69"/>
    </location>
</feature>
<dbReference type="Proteomes" id="UP001218188">
    <property type="component" value="Unassembled WGS sequence"/>
</dbReference>
<organism evidence="3 4">
    <name type="scientific">Mycena alexandri</name>
    <dbReference type="NCBI Taxonomy" id="1745969"/>
    <lineage>
        <taxon>Eukaryota</taxon>
        <taxon>Fungi</taxon>
        <taxon>Dikarya</taxon>
        <taxon>Basidiomycota</taxon>
        <taxon>Agaricomycotina</taxon>
        <taxon>Agaricomycetes</taxon>
        <taxon>Agaricomycetidae</taxon>
        <taxon>Agaricales</taxon>
        <taxon>Marasmiineae</taxon>
        <taxon>Mycenaceae</taxon>
        <taxon>Mycena</taxon>
    </lineage>
</organism>
<dbReference type="InterPro" id="IPR046496">
    <property type="entry name" value="DUF6589"/>
</dbReference>
<sequence length="939" mass="103530">MAENSLPSTLGREKGMKKPLQVNQNEVGLPARVPPSRLSQLPQNYNSFFTSLPKPSGPLLPPQRPTLTPQRSLPRLQSTISAFQSQFTAPAFNPSAFPKTAYDSFTSRVPHNPSSALPSGIHHSSLATPSTSSPAPVIPALDFSIDPLPSWTDIGAPDEAATPLLPPVSNPESPVLPPASKSEIPVLPPVSTAEKIELILKMLRKARISPMDVLLASLEKPTYATAFHADDTATKFLDIIHEDDRGRRTLEEWFSPRALDFVCTQITSEADTMLKVLGTHKNVADIKPEFLRSWSLKKNVAEPADKHAPNLVRLLRCALSTKESLEKNKKKSNDTACYCILGQIISRRSQQAPDFAAPMSLMWWASGCSREAIEILNNIGLSKSFDTVQKLIGSTANFCIADARTLAHGPDGYMFGYDNVNMSTSKFVEQCSSAPAKVQSGTYFIIYPYLNPNPAALHLPTILLRAQNAPDLDFNNHLCPTFEQTKNSHHQFCSYVIRVLCRYEESFTPRQDELELQSPPRRALPDGHKTPQLPLKLCTLEESSIKGNLAAHVESHITQLHLTYAQLTKAVLSINDQATQSLNRGAKSIRAFDVNPFLRCQMFQLAIGLFHLCLNLVWGVLHVHRGHINYPETLAHLQHPDYHSLLAALMQILDGLILDAWRIECGYPSLAAYAASKPSSGDLRLMAAKILNTHATPTRTPLDNPDPTDTVRENTRRLIHDLMYVSEVTRAISAGDFGRVEDILSTLGMMFRGAGSKNYSTEIMHFTHNMKLVWKGTGFDDLVRDNIIINRTGVRGRGQGVDENMEHNIGRVKELFAAKGMYGSWDRLADISAAIDVIDSVKKSIAMSLDASYSGTGHTTPDTSNLVRRIANKARELKLNSFDSTRASNSTVKASVDILSAGEAVLKSASLATFNKNRRALLRGIPVEEEEGVYLTFVT</sequence>
<keyword evidence="4" id="KW-1185">Reference proteome</keyword>
<evidence type="ECO:0000256" key="1">
    <source>
        <dbReference type="SAM" id="MobiDB-lite"/>
    </source>
</evidence>
<dbReference type="EMBL" id="JARJCM010000490">
    <property type="protein sequence ID" value="KAJ7016532.1"/>
    <property type="molecule type" value="Genomic_DNA"/>
</dbReference>
<evidence type="ECO:0000313" key="4">
    <source>
        <dbReference type="Proteomes" id="UP001218188"/>
    </source>
</evidence>
<feature type="domain" description="DUF6589" evidence="2">
    <location>
        <begin position="470"/>
        <end position="858"/>
    </location>
</feature>
<name>A0AAD6RWZ8_9AGAR</name>
<accession>A0AAD6RWZ8</accession>
<dbReference type="Pfam" id="PF20231">
    <property type="entry name" value="DUF6589"/>
    <property type="match status" value="1"/>
</dbReference>
<evidence type="ECO:0000259" key="2">
    <source>
        <dbReference type="Pfam" id="PF20231"/>
    </source>
</evidence>
<comment type="caution">
    <text evidence="3">The sequence shown here is derived from an EMBL/GenBank/DDBJ whole genome shotgun (WGS) entry which is preliminary data.</text>
</comment>
<protein>
    <recommendedName>
        <fullName evidence="2">DUF6589 domain-containing protein</fullName>
    </recommendedName>
</protein>